<dbReference type="SUPFAM" id="SSF48008">
    <property type="entry name" value="GntR ligand-binding domain-like"/>
    <property type="match status" value="1"/>
</dbReference>
<dbReference type="InterPro" id="IPR000524">
    <property type="entry name" value="Tscrpt_reg_HTH_GntR"/>
</dbReference>
<evidence type="ECO:0000256" key="3">
    <source>
        <dbReference type="ARBA" id="ARBA00023163"/>
    </source>
</evidence>
<evidence type="ECO:0000313" key="5">
    <source>
        <dbReference type="EMBL" id="TXS92130.1"/>
    </source>
</evidence>
<dbReference type="InterPro" id="IPR008920">
    <property type="entry name" value="TF_FadR/GntR_C"/>
</dbReference>
<dbReference type="PROSITE" id="PS50949">
    <property type="entry name" value="HTH_GNTR"/>
    <property type="match status" value="1"/>
</dbReference>
<dbReference type="GO" id="GO:0003700">
    <property type="term" value="F:DNA-binding transcription factor activity"/>
    <property type="evidence" value="ECO:0007669"/>
    <property type="project" value="InterPro"/>
</dbReference>
<gene>
    <name evidence="5" type="ORF">FV139_15535</name>
</gene>
<dbReference type="Pfam" id="PF07729">
    <property type="entry name" value="FCD"/>
    <property type="match status" value="1"/>
</dbReference>
<dbReference type="SMART" id="SM00895">
    <property type="entry name" value="FCD"/>
    <property type="match status" value="1"/>
</dbReference>
<dbReference type="InterPro" id="IPR036388">
    <property type="entry name" value="WH-like_DNA-bd_sf"/>
</dbReference>
<dbReference type="Pfam" id="PF00392">
    <property type="entry name" value="GntR"/>
    <property type="match status" value="1"/>
</dbReference>
<evidence type="ECO:0000259" key="4">
    <source>
        <dbReference type="PROSITE" id="PS50949"/>
    </source>
</evidence>
<reference evidence="5 6" key="1">
    <citation type="submission" date="2019-08" db="EMBL/GenBank/DDBJ databases">
        <title>Parahaliea maris sp. nov., isolated from the surface seawater.</title>
        <authorList>
            <person name="Liu Y."/>
        </authorList>
    </citation>
    <scope>NUCLEOTIDE SEQUENCE [LARGE SCALE GENOMIC DNA]</scope>
    <source>
        <strain evidence="5 6">HSLHS9</strain>
    </source>
</reference>
<dbReference type="SMART" id="SM00345">
    <property type="entry name" value="HTH_GNTR"/>
    <property type="match status" value="1"/>
</dbReference>
<dbReference type="SUPFAM" id="SSF46785">
    <property type="entry name" value="Winged helix' DNA-binding domain"/>
    <property type="match status" value="1"/>
</dbReference>
<protein>
    <submittedName>
        <fullName evidence="5">FadR family transcriptional regulator</fullName>
    </submittedName>
</protein>
<keyword evidence="2" id="KW-0238">DNA-binding</keyword>
<feature type="domain" description="HTH gntR-type" evidence="4">
    <location>
        <begin position="15"/>
        <end position="83"/>
    </location>
</feature>
<evidence type="ECO:0000256" key="1">
    <source>
        <dbReference type="ARBA" id="ARBA00023015"/>
    </source>
</evidence>
<dbReference type="PANTHER" id="PTHR43537:SF5">
    <property type="entry name" value="UXU OPERON TRANSCRIPTIONAL REGULATOR"/>
    <property type="match status" value="1"/>
</dbReference>
<comment type="caution">
    <text evidence="5">The sequence shown here is derived from an EMBL/GenBank/DDBJ whole genome shotgun (WGS) entry which is preliminary data.</text>
</comment>
<proteinExistence type="predicted"/>
<evidence type="ECO:0000313" key="6">
    <source>
        <dbReference type="Proteomes" id="UP000321039"/>
    </source>
</evidence>
<dbReference type="PANTHER" id="PTHR43537">
    <property type="entry name" value="TRANSCRIPTIONAL REGULATOR, GNTR FAMILY"/>
    <property type="match status" value="1"/>
</dbReference>
<dbReference type="InterPro" id="IPR011711">
    <property type="entry name" value="GntR_C"/>
</dbReference>
<organism evidence="5 6">
    <name type="scientific">Parahaliea maris</name>
    <dbReference type="NCBI Taxonomy" id="2716870"/>
    <lineage>
        <taxon>Bacteria</taxon>
        <taxon>Pseudomonadati</taxon>
        <taxon>Pseudomonadota</taxon>
        <taxon>Gammaproteobacteria</taxon>
        <taxon>Cellvibrionales</taxon>
        <taxon>Halieaceae</taxon>
        <taxon>Parahaliea</taxon>
    </lineage>
</organism>
<dbReference type="InterPro" id="IPR036390">
    <property type="entry name" value="WH_DNA-bd_sf"/>
</dbReference>
<dbReference type="CDD" id="cd07377">
    <property type="entry name" value="WHTH_GntR"/>
    <property type="match status" value="1"/>
</dbReference>
<dbReference type="Gene3D" id="1.20.120.530">
    <property type="entry name" value="GntR ligand-binding domain-like"/>
    <property type="match status" value="1"/>
</dbReference>
<dbReference type="Gene3D" id="1.10.10.10">
    <property type="entry name" value="Winged helix-like DNA-binding domain superfamily/Winged helix DNA-binding domain"/>
    <property type="match status" value="1"/>
</dbReference>
<dbReference type="EMBL" id="VRZA01000005">
    <property type="protein sequence ID" value="TXS92130.1"/>
    <property type="molecule type" value="Genomic_DNA"/>
</dbReference>
<keyword evidence="3" id="KW-0804">Transcription</keyword>
<keyword evidence="6" id="KW-1185">Reference proteome</keyword>
<dbReference type="RefSeq" id="WP_148069369.1">
    <property type="nucleotide sequence ID" value="NZ_VRZA01000005.1"/>
</dbReference>
<name>A0A5C8ZX38_9GAMM</name>
<dbReference type="PRINTS" id="PR00035">
    <property type="entry name" value="HTHGNTR"/>
</dbReference>
<accession>A0A5C8ZX38</accession>
<dbReference type="Proteomes" id="UP000321039">
    <property type="component" value="Unassembled WGS sequence"/>
</dbReference>
<evidence type="ECO:0000256" key="2">
    <source>
        <dbReference type="ARBA" id="ARBA00023125"/>
    </source>
</evidence>
<keyword evidence="1" id="KW-0805">Transcription regulation</keyword>
<dbReference type="GO" id="GO:0003677">
    <property type="term" value="F:DNA binding"/>
    <property type="evidence" value="ECO:0007669"/>
    <property type="project" value="UniProtKB-KW"/>
</dbReference>
<sequence length="241" mass="27205">MNKAVSRRPESPQPQTMVQSVIADVLRHIHERQLKVGDTVPSEGEFGQQLGVSRTVMREAFKALAAMNIIEVHAGRKARVKAFDSTLMALTLSHGLHTEQLTVQQLWDVRRSMEMRTVVLACMHRSEAVAAALLELTERMRATHNDVAAMTEHDIAFHEEIAKATRNPLFPVLVSSLTQAMRETNPIVWRSRTRSEEQLKVVDWHRDIAEAIRDQDPGRAMEAMSLHFDEALRGLVLSGFN</sequence>
<dbReference type="AlphaFoldDB" id="A0A5C8ZX38"/>